<evidence type="ECO:0000256" key="11">
    <source>
        <dbReference type="ARBA" id="ARBA00023242"/>
    </source>
</evidence>
<dbReference type="PROSITE" id="PS00058">
    <property type="entry name" value="DNA_MISMATCH_REPAIR_1"/>
    <property type="match status" value="1"/>
</dbReference>
<sequence>MAGVIRRLDETVVNRIAAGEVIQRPANAVKEMIENCLDAKSTNIQVTAKDGGLKLLQIQDNGTGVRREDMEIVCERFTTSKLQTFEDLSAIATYGFRGEALASISHVAHVTITTKTADAKCAYRANYSDGKLKGPPKPCAGNQGTQIIVEDLFYNVSTRRKALKSPSDEYSRIVEVVSRYAIHNSGKSFSVKKQGETVADVRTLPNASVVDNIRGVFGNAVSRELIEVGCEDLKLAYKMKGYISNANYSVKKCMLILFINHRLVESSALKKAIETVYAAYLPKNSHPFLYLSLEIAPQNVDVNVHPTKHEVHFLHEDSVIESVQKHIESKLLGSNSSRTYFTQTLLPGLSVSGGSEVKSSSTTAEAGERVYAHQMVRTDCRAQKLDAFLLPKEKPPPDPEPAGPSSSSSSREATSRTIDMDETDDADMLQALDEQESEVPKNDKEGSVSAHDAQRKRPRTEQQQEKQEEDQMVAAMSKRRVIKLNSIKELRTEITENTHKGLQEMLQNHSFVGCVNPQWTLIQHHTKLYLLNTSKLRSEPQQTHTAHCRCFIPHLLSHFTPFFPCRSQELFYQVLIYDFGNFGVLKLSTPAPLYDLAMLALESEESGWTEDDGPKEGLAQYIVDFLKNKSEMLEDYFSMEIDQEGNLIGLPLLLDKYTPVMEGLPMFILRLATEVNWDNEKECFRDFSKECSAFYSIRKQYILEAEPGEEQDAELNSWRWKVEHVIFKAFRSLFSPQKRLSEDGTVLQIANLPDLYKVFERC</sequence>
<dbReference type="InterPro" id="IPR014721">
    <property type="entry name" value="Ribsml_uS5_D2-typ_fold_subgr"/>
</dbReference>
<evidence type="ECO:0000256" key="2">
    <source>
        <dbReference type="ARBA" id="ARBA00004286"/>
    </source>
</evidence>
<keyword evidence="10" id="KW-0234">DNA repair</keyword>
<reference evidence="18 19" key="1">
    <citation type="submission" date="2024-01" db="EMBL/GenBank/DDBJ databases">
        <authorList>
            <person name="Alioto T."/>
            <person name="Alioto T."/>
            <person name="Gomez Garrido J."/>
        </authorList>
    </citation>
    <scope>NUCLEOTIDE SEQUENCE [LARGE SCALE GENOMIC DNA]</scope>
</reference>
<dbReference type="Pfam" id="PF16413">
    <property type="entry name" value="Mlh1_C"/>
    <property type="match status" value="2"/>
</dbReference>
<dbReference type="GO" id="GO:0031981">
    <property type="term" value="C:nuclear lumen"/>
    <property type="evidence" value="ECO:0007669"/>
    <property type="project" value="UniProtKB-ARBA"/>
</dbReference>
<evidence type="ECO:0000313" key="19">
    <source>
        <dbReference type="Proteomes" id="UP001314229"/>
    </source>
</evidence>
<dbReference type="NCBIfam" id="TIGR00585">
    <property type="entry name" value="mutl"/>
    <property type="match status" value="1"/>
</dbReference>
<dbReference type="CDD" id="cd03483">
    <property type="entry name" value="MutL_Trans_MLH1"/>
    <property type="match status" value="1"/>
</dbReference>
<dbReference type="SUPFAM" id="SSF55874">
    <property type="entry name" value="ATPase domain of HSP90 chaperone/DNA topoisomerase II/histidine kinase"/>
    <property type="match status" value="1"/>
</dbReference>
<feature type="compositionally biased region" description="Basic and acidic residues" evidence="16">
    <location>
        <begin position="438"/>
        <end position="466"/>
    </location>
</feature>
<dbReference type="Gene3D" id="3.30.230.10">
    <property type="match status" value="1"/>
</dbReference>
<dbReference type="Pfam" id="PF01119">
    <property type="entry name" value="DNA_mis_repair"/>
    <property type="match status" value="1"/>
</dbReference>
<feature type="compositionally biased region" description="Low complexity" evidence="16">
    <location>
        <begin position="403"/>
        <end position="417"/>
    </location>
</feature>
<evidence type="ECO:0000256" key="15">
    <source>
        <dbReference type="ARBA" id="ARBA00082865"/>
    </source>
</evidence>
<dbReference type="Proteomes" id="UP001314229">
    <property type="component" value="Unassembled WGS sequence"/>
</dbReference>
<dbReference type="GO" id="GO:0016887">
    <property type="term" value="F:ATP hydrolysis activity"/>
    <property type="evidence" value="ECO:0007669"/>
    <property type="project" value="InterPro"/>
</dbReference>
<evidence type="ECO:0000256" key="7">
    <source>
        <dbReference type="ARBA" id="ARBA00022763"/>
    </source>
</evidence>
<evidence type="ECO:0000313" key="18">
    <source>
        <dbReference type="EMBL" id="CAK6951836.1"/>
    </source>
</evidence>
<comment type="subcellular location">
    <subcellularLocation>
        <location evidence="2">Chromosome</location>
    </subcellularLocation>
    <subcellularLocation>
        <location evidence="1">Nucleus</location>
    </subcellularLocation>
</comment>
<dbReference type="InterPro" id="IPR014762">
    <property type="entry name" value="DNA_mismatch_repair_CS"/>
</dbReference>
<dbReference type="GO" id="GO:0140664">
    <property type="term" value="F:ATP-dependent DNA damage sensor activity"/>
    <property type="evidence" value="ECO:0007669"/>
    <property type="project" value="InterPro"/>
</dbReference>
<keyword evidence="11" id="KW-0539">Nucleus</keyword>
<keyword evidence="7" id="KW-0227">DNA damage</keyword>
<dbReference type="InterPro" id="IPR020568">
    <property type="entry name" value="Ribosomal_Su5_D2-typ_SF"/>
</dbReference>
<evidence type="ECO:0000256" key="10">
    <source>
        <dbReference type="ARBA" id="ARBA00023204"/>
    </source>
</evidence>
<dbReference type="InterPro" id="IPR002099">
    <property type="entry name" value="MutL/Mlh/PMS"/>
</dbReference>
<dbReference type="Gene3D" id="3.30.565.10">
    <property type="entry name" value="Histidine kinase-like ATPase, C-terminal domain"/>
    <property type="match status" value="1"/>
</dbReference>
<accession>A0AAV1MXM9</accession>
<organism evidence="18 19">
    <name type="scientific">Scomber scombrus</name>
    <name type="common">Atlantic mackerel</name>
    <name type="synonym">Scomber vernalis</name>
    <dbReference type="NCBI Taxonomy" id="13677"/>
    <lineage>
        <taxon>Eukaryota</taxon>
        <taxon>Metazoa</taxon>
        <taxon>Chordata</taxon>
        <taxon>Craniata</taxon>
        <taxon>Vertebrata</taxon>
        <taxon>Euteleostomi</taxon>
        <taxon>Actinopterygii</taxon>
        <taxon>Neopterygii</taxon>
        <taxon>Teleostei</taxon>
        <taxon>Neoteleostei</taxon>
        <taxon>Acanthomorphata</taxon>
        <taxon>Pelagiaria</taxon>
        <taxon>Scombriformes</taxon>
        <taxon>Scombridae</taxon>
        <taxon>Scomber</taxon>
    </lineage>
</organism>
<evidence type="ECO:0000256" key="9">
    <source>
        <dbReference type="ARBA" id="ARBA00022990"/>
    </source>
</evidence>
<dbReference type="InterPro" id="IPR036890">
    <property type="entry name" value="HATPase_C_sf"/>
</dbReference>
<feature type="region of interest" description="Disordered" evidence="16">
    <location>
        <begin position="390"/>
        <end position="422"/>
    </location>
</feature>
<dbReference type="GO" id="GO:0006298">
    <property type="term" value="P:mismatch repair"/>
    <property type="evidence" value="ECO:0007669"/>
    <property type="project" value="InterPro"/>
</dbReference>
<gene>
    <name evidence="18" type="ORF">FSCOSCO3_A030588</name>
</gene>
<keyword evidence="4" id="KW-0158">Chromosome</keyword>
<feature type="region of interest" description="Disordered" evidence="16">
    <location>
        <begin position="435"/>
        <end position="471"/>
    </location>
</feature>
<evidence type="ECO:0000256" key="12">
    <source>
        <dbReference type="ARBA" id="ARBA00023306"/>
    </source>
</evidence>
<keyword evidence="19" id="KW-1185">Reference proteome</keyword>
<proteinExistence type="inferred from homology"/>
<evidence type="ECO:0000256" key="16">
    <source>
        <dbReference type="SAM" id="MobiDB-lite"/>
    </source>
</evidence>
<keyword evidence="12" id="KW-0131">Cell cycle</keyword>
<keyword evidence="8" id="KW-0067">ATP-binding</keyword>
<dbReference type="PANTHER" id="PTHR10073">
    <property type="entry name" value="DNA MISMATCH REPAIR PROTEIN MLH, PMS, MUTL"/>
    <property type="match status" value="1"/>
</dbReference>
<protein>
    <recommendedName>
        <fullName evidence="14">DNA mismatch repair protein MLH1</fullName>
    </recommendedName>
    <alternativeName>
        <fullName evidence="13">DNA mismatch repair protein Mlh1</fullName>
    </alternativeName>
    <alternativeName>
        <fullName evidence="15">MutL protein homolog 1</fullName>
    </alternativeName>
</protein>
<dbReference type="FunFam" id="3.30.230.10:FF:000014">
    <property type="entry name" value="DNA mismatch repair protein Mlh1"/>
    <property type="match status" value="1"/>
</dbReference>
<keyword evidence="6" id="KW-0547">Nucleotide-binding</keyword>
<dbReference type="EMBL" id="CAWUFR010000007">
    <property type="protein sequence ID" value="CAK6951836.1"/>
    <property type="molecule type" value="Genomic_DNA"/>
</dbReference>
<dbReference type="GO" id="GO:0005694">
    <property type="term" value="C:chromosome"/>
    <property type="evidence" value="ECO:0007669"/>
    <property type="project" value="UniProtKB-SubCell"/>
</dbReference>
<evidence type="ECO:0000256" key="8">
    <source>
        <dbReference type="ARBA" id="ARBA00022840"/>
    </source>
</evidence>
<evidence type="ECO:0000256" key="1">
    <source>
        <dbReference type="ARBA" id="ARBA00004123"/>
    </source>
</evidence>
<comment type="similarity">
    <text evidence="3">Belongs to the DNA mismatch repair MutL/HexB family.</text>
</comment>
<dbReference type="SUPFAM" id="SSF54211">
    <property type="entry name" value="Ribosomal protein S5 domain 2-like"/>
    <property type="match status" value="1"/>
</dbReference>
<dbReference type="InterPro" id="IPR013507">
    <property type="entry name" value="DNA_mismatch_S5_2-like"/>
</dbReference>
<dbReference type="PANTHER" id="PTHR10073:SF12">
    <property type="entry name" value="DNA MISMATCH REPAIR PROTEIN MLH1"/>
    <property type="match status" value="1"/>
</dbReference>
<dbReference type="CDD" id="cd16926">
    <property type="entry name" value="HATPase_MutL-MLH-PMS-like"/>
    <property type="match status" value="1"/>
</dbReference>
<keyword evidence="9" id="KW-0007">Acetylation</keyword>
<dbReference type="AlphaFoldDB" id="A0AAV1MXM9"/>
<keyword evidence="5" id="KW-0597">Phosphoprotein</keyword>
<evidence type="ECO:0000256" key="13">
    <source>
        <dbReference type="ARBA" id="ARBA00071080"/>
    </source>
</evidence>
<evidence type="ECO:0000256" key="14">
    <source>
        <dbReference type="ARBA" id="ARBA00072852"/>
    </source>
</evidence>
<evidence type="ECO:0000256" key="4">
    <source>
        <dbReference type="ARBA" id="ARBA00022454"/>
    </source>
</evidence>
<dbReference type="SMART" id="SM01340">
    <property type="entry name" value="DNA_mis_repair"/>
    <property type="match status" value="1"/>
</dbReference>
<evidence type="ECO:0000256" key="3">
    <source>
        <dbReference type="ARBA" id="ARBA00006082"/>
    </source>
</evidence>
<dbReference type="GO" id="GO:0030983">
    <property type="term" value="F:mismatched DNA binding"/>
    <property type="evidence" value="ECO:0007669"/>
    <property type="project" value="InterPro"/>
</dbReference>
<feature type="domain" description="DNA mismatch repair protein S5" evidence="17">
    <location>
        <begin position="213"/>
        <end position="332"/>
    </location>
</feature>
<dbReference type="GO" id="GO:0005524">
    <property type="term" value="F:ATP binding"/>
    <property type="evidence" value="ECO:0007669"/>
    <property type="project" value="UniProtKB-KW"/>
</dbReference>
<dbReference type="GO" id="GO:0032389">
    <property type="term" value="C:MutLalpha complex"/>
    <property type="evidence" value="ECO:0007669"/>
    <property type="project" value="TreeGrafter"/>
</dbReference>
<evidence type="ECO:0000256" key="5">
    <source>
        <dbReference type="ARBA" id="ARBA00022553"/>
    </source>
</evidence>
<comment type="caution">
    <text evidence="18">The sequence shown here is derived from an EMBL/GenBank/DDBJ whole genome shotgun (WGS) entry which is preliminary data.</text>
</comment>
<evidence type="ECO:0000256" key="6">
    <source>
        <dbReference type="ARBA" id="ARBA00022741"/>
    </source>
</evidence>
<dbReference type="InterPro" id="IPR032189">
    <property type="entry name" value="Mlh1_C"/>
</dbReference>
<name>A0AAV1MXM9_SCOSC</name>
<evidence type="ECO:0000259" key="17">
    <source>
        <dbReference type="SMART" id="SM01340"/>
    </source>
</evidence>
<dbReference type="InterPro" id="IPR038973">
    <property type="entry name" value="MutL/Mlh/Pms-like"/>
</dbReference>
<dbReference type="FunFam" id="3.30.565.10:FF:000034">
    <property type="entry name" value="DNA mismatch repair protein mlh1, putative"/>
    <property type="match status" value="1"/>
</dbReference>
<dbReference type="Pfam" id="PF13589">
    <property type="entry name" value="HATPase_c_3"/>
    <property type="match status" value="1"/>
</dbReference>